<dbReference type="InterPro" id="IPR011009">
    <property type="entry name" value="Kinase-like_dom_sf"/>
</dbReference>
<dbReference type="SMART" id="SM00220">
    <property type="entry name" value="S_TKc"/>
    <property type="match status" value="1"/>
</dbReference>
<dbReference type="PROSITE" id="PS00107">
    <property type="entry name" value="PROTEIN_KINASE_ATP"/>
    <property type="match status" value="1"/>
</dbReference>
<accession>A0ABW7BMB1</accession>
<dbReference type="Gene3D" id="3.40.50.2300">
    <property type="match status" value="2"/>
</dbReference>
<keyword evidence="5 9" id="KW-0418">Kinase</keyword>
<comment type="caution">
    <text evidence="9">The sequence shown here is derived from an EMBL/GenBank/DDBJ whole genome shotgun (WGS) entry which is preliminary data.</text>
</comment>
<proteinExistence type="inferred from homology"/>
<evidence type="ECO:0000256" key="2">
    <source>
        <dbReference type="ARBA" id="ARBA00022679"/>
    </source>
</evidence>
<evidence type="ECO:0000259" key="8">
    <source>
        <dbReference type="PROSITE" id="PS50011"/>
    </source>
</evidence>
<dbReference type="PROSITE" id="PS50011">
    <property type="entry name" value="PROTEIN_KINASE_DOM"/>
    <property type="match status" value="1"/>
</dbReference>
<dbReference type="Proteomes" id="UP001604282">
    <property type="component" value="Unassembled WGS sequence"/>
</dbReference>
<keyword evidence="6 7" id="KW-0067">ATP-binding</keyword>
<dbReference type="InterPro" id="IPR008271">
    <property type="entry name" value="Ser/Thr_kinase_AS"/>
</dbReference>
<comment type="similarity">
    <text evidence="1">Belongs to the leucine-binding protein family.</text>
</comment>
<dbReference type="EMBL" id="JBICZW010000003">
    <property type="protein sequence ID" value="MFG3188407.1"/>
    <property type="molecule type" value="Genomic_DNA"/>
</dbReference>
<dbReference type="Pfam" id="PF13458">
    <property type="entry name" value="Peripla_BP_6"/>
    <property type="match status" value="1"/>
</dbReference>
<keyword evidence="4 7" id="KW-0547">Nucleotide-binding</keyword>
<dbReference type="InterPro" id="IPR017441">
    <property type="entry name" value="Protein_kinase_ATP_BS"/>
</dbReference>
<evidence type="ECO:0000256" key="7">
    <source>
        <dbReference type="PROSITE-ProRule" id="PRU10141"/>
    </source>
</evidence>
<evidence type="ECO:0000256" key="6">
    <source>
        <dbReference type="ARBA" id="ARBA00022840"/>
    </source>
</evidence>
<keyword evidence="2" id="KW-0808">Transferase</keyword>
<dbReference type="SUPFAM" id="SSF53822">
    <property type="entry name" value="Periplasmic binding protein-like I"/>
    <property type="match status" value="1"/>
</dbReference>
<dbReference type="PANTHER" id="PTHR43289:SF34">
    <property type="entry name" value="SERINE_THREONINE-PROTEIN KINASE YBDM-RELATED"/>
    <property type="match status" value="1"/>
</dbReference>
<dbReference type="RefSeq" id="WP_392880160.1">
    <property type="nucleotide sequence ID" value="NZ_JBICZW010000003.1"/>
</dbReference>
<dbReference type="GO" id="GO:0016301">
    <property type="term" value="F:kinase activity"/>
    <property type="evidence" value="ECO:0007669"/>
    <property type="project" value="UniProtKB-KW"/>
</dbReference>
<dbReference type="CDD" id="cd14014">
    <property type="entry name" value="STKc_PknB_like"/>
    <property type="match status" value="1"/>
</dbReference>
<evidence type="ECO:0000313" key="9">
    <source>
        <dbReference type="EMBL" id="MFG3188407.1"/>
    </source>
</evidence>
<name>A0ABW7BMB1_9ACTN</name>
<keyword evidence="10" id="KW-1185">Reference proteome</keyword>
<dbReference type="Gene3D" id="1.10.510.10">
    <property type="entry name" value="Transferase(Phosphotransferase) domain 1"/>
    <property type="match status" value="1"/>
</dbReference>
<dbReference type="PANTHER" id="PTHR43289">
    <property type="entry name" value="MITOGEN-ACTIVATED PROTEIN KINASE KINASE KINASE 20-RELATED"/>
    <property type="match status" value="1"/>
</dbReference>
<evidence type="ECO:0000256" key="5">
    <source>
        <dbReference type="ARBA" id="ARBA00022777"/>
    </source>
</evidence>
<evidence type="ECO:0000313" key="10">
    <source>
        <dbReference type="Proteomes" id="UP001604282"/>
    </source>
</evidence>
<gene>
    <name evidence="9" type="ORF">ACGFYS_05650</name>
</gene>
<dbReference type="InterPro" id="IPR028081">
    <property type="entry name" value="Leu-bd"/>
</dbReference>
<dbReference type="Pfam" id="PF00069">
    <property type="entry name" value="Pkinase"/>
    <property type="match status" value="1"/>
</dbReference>
<feature type="domain" description="Protein kinase" evidence="8">
    <location>
        <begin position="11"/>
        <end position="276"/>
    </location>
</feature>
<dbReference type="SUPFAM" id="SSF56112">
    <property type="entry name" value="Protein kinase-like (PK-like)"/>
    <property type="match status" value="1"/>
</dbReference>
<dbReference type="PROSITE" id="PS00108">
    <property type="entry name" value="PROTEIN_KINASE_ST"/>
    <property type="match status" value="1"/>
</dbReference>
<protein>
    <submittedName>
        <fullName evidence="9">Bifunctional serine/threonine-protein kinase/ABC transporter substrate-binding protein</fullName>
    </submittedName>
</protein>
<evidence type="ECO:0000256" key="1">
    <source>
        <dbReference type="ARBA" id="ARBA00010062"/>
    </source>
</evidence>
<evidence type="ECO:0000256" key="4">
    <source>
        <dbReference type="ARBA" id="ARBA00022741"/>
    </source>
</evidence>
<feature type="binding site" evidence="7">
    <location>
        <position position="39"/>
    </location>
    <ligand>
        <name>ATP</name>
        <dbReference type="ChEBI" id="CHEBI:30616"/>
    </ligand>
</feature>
<dbReference type="InterPro" id="IPR028082">
    <property type="entry name" value="Peripla_BP_I"/>
</dbReference>
<dbReference type="Gene3D" id="3.30.200.20">
    <property type="entry name" value="Phosphorylase Kinase, domain 1"/>
    <property type="match status" value="1"/>
</dbReference>
<dbReference type="InterPro" id="IPR000719">
    <property type="entry name" value="Prot_kinase_dom"/>
</dbReference>
<keyword evidence="3" id="KW-0732">Signal</keyword>
<sequence length="720" mass="75316">MASDPSGIAGYRLLGRLGAGGMGVVYLGRTDAGELAAVKVTLSDRAERADFRARFRREVEAARRVVSPFAVPVLGADPDAPEPWLATAFVPGPSLGEAIVAHGPLPGRSLRVLGGAVARALAAVHAAGLVHRDVKPGNVLLAVDGPRLIDFGIARAADPDGETALTGTDMVVGTPGFLAPEQAEARTGDIGPASDVFAFGCLLAYAATGRPPFGTGAVDALMYRTVHDEPDLAGVPAGLLPVLRECLAKDPAARPTAEQLVSRLVVDTPGTAADWLPAPVVRTIAERSARMLALPEIDATAAGTVPPGPPSHSRRRFLLASGAAAVLAAGGAGTWLALRDDRPDGKGTPPPKARRWTIGVQADLSGPGKEIGQAQERGVRLAVDAFNSRKDKPFTLDVKVSDDRGDRTRALAAARVLTTDPDVLGIIGPSHDYTGQESLPAYDEALLPVVTVSAGLNLLVNPAQNQGRSVVRACPIHAFNGMHIAYHAQSVHRPERPGLLQERTDDPYSWQFVVGAGFGFKQGGIPPHPRVIPGGAKGLERVVGEMVDAGIDAYVHAGLLPSAIRAAKTLDRLGFTGPRYAGQHVFGDRFPRDAGRSAEGWILGAPVADPTARKEAAAFLAAHRARFGNAPVWYAGEAYDVTLLLAQQAEKAYEKAGGRPDRTTLTPLLRKAVHQGVMGGYSFDEDGNLKGVGTFLHQVRDGRYHSLGAAPATPTQKAGG</sequence>
<evidence type="ECO:0000256" key="3">
    <source>
        <dbReference type="ARBA" id="ARBA00022729"/>
    </source>
</evidence>
<reference evidence="9 10" key="1">
    <citation type="submission" date="2024-10" db="EMBL/GenBank/DDBJ databases">
        <title>The Natural Products Discovery Center: Release of the First 8490 Sequenced Strains for Exploring Actinobacteria Biosynthetic Diversity.</title>
        <authorList>
            <person name="Kalkreuter E."/>
            <person name="Kautsar S.A."/>
            <person name="Yang D."/>
            <person name="Bader C.D."/>
            <person name="Teijaro C.N."/>
            <person name="Fluegel L."/>
            <person name="Davis C.M."/>
            <person name="Simpson J.R."/>
            <person name="Lauterbach L."/>
            <person name="Steele A.D."/>
            <person name="Gui C."/>
            <person name="Meng S."/>
            <person name="Li G."/>
            <person name="Viehrig K."/>
            <person name="Ye F."/>
            <person name="Su P."/>
            <person name="Kiefer A.F."/>
            <person name="Nichols A."/>
            <person name="Cepeda A.J."/>
            <person name="Yan W."/>
            <person name="Fan B."/>
            <person name="Jiang Y."/>
            <person name="Adhikari A."/>
            <person name="Zheng C.-J."/>
            <person name="Schuster L."/>
            <person name="Cowan T.M."/>
            <person name="Smanski M.J."/>
            <person name="Chevrette M.G."/>
            <person name="De Carvalho L.P.S."/>
            <person name="Shen B."/>
        </authorList>
    </citation>
    <scope>NUCLEOTIDE SEQUENCE [LARGE SCALE GENOMIC DNA]</scope>
    <source>
        <strain evidence="9 10">NPDC048229</strain>
    </source>
</reference>
<organism evidence="9 10">
    <name type="scientific">Streptomyces omiyaensis</name>
    <dbReference type="NCBI Taxonomy" id="68247"/>
    <lineage>
        <taxon>Bacteria</taxon>
        <taxon>Bacillati</taxon>
        <taxon>Actinomycetota</taxon>
        <taxon>Actinomycetes</taxon>
        <taxon>Kitasatosporales</taxon>
        <taxon>Streptomycetaceae</taxon>
        <taxon>Streptomyces</taxon>
    </lineage>
</organism>